<dbReference type="SUPFAM" id="SSF101478">
    <property type="entry name" value="ADP-ribosylglycohydrolase"/>
    <property type="match status" value="2"/>
</dbReference>
<dbReference type="PANTHER" id="PTHR16222">
    <property type="entry name" value="ADP-RIBOSYLGLYCOHYDROLASE"/>
    <property type="match status" value="1"/>
</dbReference>
<evidence type="ECO:0000256" key="3">
    <source>
        <dbReference type="PIRSR" id="PIRSR605502-1"/>
    </source>
</evidence>
<keyword evidence="2" id="KW-0378">Hydrolase</keyword>
<dbReference type="InterPro" id="IPR005502">
    <property type="entry name" value="Ribosyl_crysJ1"/>
</dbReference>
<keyword evidence="3" id="KW-0479">Metal-binding</keyword>
<dbReference type="Pfam" id="PF03747">
    <property type="entry name" value="ADP_ribosyl_GH"/>
    <property type="match status" value="1"/>
</dbReference>
<feature type="binding site" evidence="3">
    <location>
        <position position="64"/>
    </location>
    <ligand>
        <name>Mg(2+)</name>
        <dbReference type="ChEBI" id="CHEBI:18420"/>
        <label>1</label>
    </ligand>
</feature>
<feature type="binding site" evidence="3">
    <location>
        <position position="367"/>
    </location>
    <ligand>
        <name>Mg(2+)</name>
        <dbReference type="ChEBI" id="CHEBI:18420"/>
        <label>1</label>
    </ligand>
</feature>
<dbReference type="InterPro" id="IPR050792">
    <property type="entry name" value="ADP-ribosylglycohydrolase"/>
</dbReference>
<dbReference type="PANTHER" id="PTHR16222:SF24">
    <property type="entry name" value="ADP-RIBOSYLHYDROLASE ARH3"/>
    <property type="match status" value="1"/>
</dbReference>
<feature type="binding site" evidence="3">
    <location>
        <position position="63"/>
    </location>
    <ligand>
        <name>Mg(2+)</name>
        <dbReference type="ChEBI" id="CHEBI:18420"/>
        <label>1</label>
    </ligand>
</feature>
<evidence type="ECO:0000313" key="4">
    <source>
        <dbReference type="EMBL" id="MBP2201550.1"/>
    </source>
</evidence>
<comment type="caution">
    <text evidence="4">The sequence shown here is derived from an EMBL/GenBank/DDBJ whole genome shotgun (WGS) entry which is preliminary data.</text>
</comment>
<organism evidence="4 5">
    <name type="scientific">Methanococcus voltae</name>
    <dbReference type="NCBI Taxonomy" id="2188"/>
    <lineage>
        <taxon>Archaea</taxon>
        <taxon>Methanobacteriati</taxon>
        <taxon>Methanobacteriota</taxon>
        <taxon>Methanomada group</taxon>
        <taxon>Methanococci</taxon>
        <taxon>Methanococcales</taxon>
        <taxon>Methanococcaceae</taxon>
        <taxon>Methanococcus</taxon>
    </lineage>
</organism>
<proteinExistence type="inferred from homology"/>
<accession>A0A8J7RHE6</accession>
<comment type="cofactor">
    <cofactor evidence="3">
        <name>Mg(2+)</name>
        <dbReference type="ChEBI" id="CHEBI:18420"/>
    </cofactor>
    <text evidence="3">Binds 2 magnesium ions per subunit.</text>
</comment>
<dbReference type="RefSeq" id="WP_209591020.1">
    <property type="nucleotide sequence ID" value="NZ_JAGGMV010000002.1"/>
</dbReference>
<evidence type="ECO:0000313" key="5">
    <source>
        <dbReference type="Proteomes" id="UP000740329"/>
    </source>
</evidence>
<evidence type="ECO:0000256" key="1">
    <source>
        <dbReference type="ARBA" id="ARBA00010702"/>
    </source>
</evidence>
<protein>
    <submittedName>
        <fullName evidence="4">ADP-ribosylglycohydrolase</fullName>
    </submittedName>
</protein>
<dbReference type="Gene3D" id="1.10.4080.10">
    <property type="entry name" value="ADP-ribosylation/Crystallin J1"/>
    <property type="match status" value="1"/>
</dbReference>
<dbReference type="GO" id="GO:0016787">
    <property type="term" value="F:hydrolase activity"/>
    <property type="evidence" value="ECO:0007669"/>
    <property type="project" value="UniProtKB-KW"/>
</dbReference>
<evidence type="ECO:0000256" key="2">
    <source>
        <dbReference type="ARBA" id="ARBA00022801"/>
    </source>
</evidence>
<feature type="binding site" evidence="3">
    <location>
        <position position="365"/>
    </location>
    <ligand>
        <name>Mg(2+)</name>
        <dbReference type="ChEBI" id="CHEBI:18420"/>
        <label>1</label>
    </ligand>
</feature>
<feature type="binding site" evidence="3">
    <location>
        <position position="65"/>
    </location>
    <ligand>
        <name>Mg(2+)</name>
        <dbReference type="ChEBI" id="CHEBI:18420"/>
        <label>1</label>
    </ligand>
</feature>
<feature type="binding site" evidence="3">
    <location>
        <position position="368"/>
    </location>
    <ligand>
        <name>Mg(2+)</name>
        <dbReference type="ChEBI" id="CHEBI:18420"/>
        <label>1</label>
    </ligand>
</feature>
<gene>
    <name evidence="4" type="ORF">J3E07_000962</name>
</gene>
<comment type="similarity">
    <text evidence="1">Belongs to the ADP-ribosylglycohydrolase family.</text>
</comment>
<sequence>MVDKSQAYEDKFKGCIVGLSIGDALGMPVEWFTRSQIEEMGGISEYIDPINKFKDILKAGDYTDDTEQTLALANAFDKNGYNEDKFIENLLYWYNHNPIGIGPTSSKALENLSKGIKNGMPSETCGSAMRTAPLGLFYFDNLSKLVEKSISVTKLTHNSPNAIAGALSISFVVSKCLIHGIAHNTYDKYRLEKGGFDDGLGAIEKLRDVYEKDVGAFLNRDLEDDDISKYEHPEASHSTYSKIIEYNKNIIDKKRMEKGYDPILFIGERDIKRPYEYPEFRQTIEDCSHLLIDTSIEFSEKIVDILEICENAHNNNYDKKVILEGYDKLGTGINAIEAVPSAIFSFMISNSFESSLLNSINAGGDTDSIGSMCGALAGTYYGFNAIPKKWINNLSNHEHIINTSINLYNLKVMD</sequence>
<dbReference type="AlphaFoldDB" id="A0A8J7RHE6"/>
<dbReference type="InterPro" id="IPR036705">
    <property type="entry name" value="Ribosyl_crysJ1_sf"/>
</dbReference>
<dbReference type="Proteomes" id="UP000740329">
    <property type="component" value="Unassembled WGS sequence"/>
</dbReference>
<dbReference type="EMBL" id="JAGGMV010000002">
    <property type="protein sequence ID" value="MBP2201550.1"/>
    <property type="molecule type" value="Genomic_DNA"/>
</dbReference>
<reference evidence="4" key="1">
    <citation type="submission" date="2021-03" db="EMBL/GenBank/DDBJ databases">
        <title>Genomic Encyclopedia of Type Strains, Phase IV (KMG-V): Genome sequencing to study the core and pangenomes of soil and plant-associated prokaryotes.</title>
        <authorList>
            <person name="Whitman W."/>
        </authorList>
    </citation>
    <scope>NUCLEOTIDE SEQUENCE</scope>
    <source>
        <strain evidence="4">C4</strain>
    </source>
</reference>
<keyword evidence="3" id="KW-0460">Magnesium</keyword>
<dbReference type="GO" id="GO:0046872">
    <property type="term" value="F:metal ion binding"/>
    <property type="evidence" value="ECO:0007669"/>
    <property type="project" value="UniProtKB-KW"/>
</dbReference>
<name>A0A8J7RHE6_METVO</name>